<keyword evidence="1" id="KW-1185">Reference proteome</keyword>
<evidence type="ECO:0000313" key="2">
    <source>
        <dbReference type="WBParaSite" id="PSU_v2.g15598.t1"/>
    </source>
</evidence>
<organism evidence="1 2">
    <name type="scientific">Panagrolaimus superbus</name>
    <dbReference type="NCBI Taxonomy" id="310955"/>
    <lineage>
        <taxon>Eukaryota</taxon>
        <taxon>Metazoa</taxon>
        <taxon>Ecdysozoa</taxon>
        <taxon>Nematoda</taxon>
        <taxon>Chromadorea</taxon>
        <taxon>Rhabditida</taxon>
        <taxon>Tylenchina</taxon>
        <taxon>Panagrolaimomorpha</taxon>
        <taxon>Panagrolaimoidea</taxon>
        <taxon>Panagrolaimidae</taxon>
        <taxon>Panagrolaimus</taxon>
    </lineage>
</organism>
<dbReference type="InterPro" id="IPR007541">
    <property type="entry name" value="Uncharacterised_BSP"/>
</dbReference>
<name>A0A914Y5X2_9BILA</name>
<reference evidence="2" key="1">
    <citation type="submission" date="2022-11" db="UniProtKB">
        <authorList>
            <consortium name="WormBaseParasite"/>
        </authorList>
    </citation>
    <scope>IDENTIFICATION</scope>
</reference>
<protein>
    <submittedName>
        <fullName evidence="2">Uncharacterized protein</fullName>
    </submittedName>
</protein>
<dbReference type="PANTHER" id="PTHR33321">
    <property type="match status" value="1"/>
</dbReference>
<sequence>MIKHPKDIDVVTHESTHIIQGYPKYDPSWLVEGIADFSRFKFGVDNNGAGWKLPEFNSKMKYTDSYTTAARFLVWLDKAFNGIVQKLNSALKNGNFKNDETWKSLTDGKTVDDLWRDYSNNPSI</sequence>
<dbReference type="Proteomes" id="UP000887577">
    <property type="component" value="Unplaced"/>
</dbReference>
<dbReference type="WBParaSite" id="PSU_v2.g15598.t1">
    <property type="protein sequence ID" value="PSU_v2.g15598.t1"/>
    <property type="gene ID" value="PSU_v2.g15598"/>
</dbReference>
<proteinExistence type="predicted"/>
<evidence type="ECO:0000313" key="1">
    <source>
        <dbReference type="Proteomes" id="UP000887577"/>
    </source>
</evidence>
<accession>A0A914Y5X2</accession>
<dbReference type="AlphaFoldDB" id="A0A914Y5X2"/>
<dbReference type="Pfam" id="PF04450">
    <property type="entry name" value="BSP"/>
    <property type="match status" value="1"/>
</dbReference>
<dbReference type="PANTHER" id="PTHR33321:SF12">
    <property type="entry name" value="PLANT BASIC SECRETORY PROTEIN (BSP) FAMILY PROTEIN"/>
    <property type="match status" value="1"/>
</dbReference>